<accession>A0A8I1Y8T0</accession>
<feature type="compositionally biased region" description="Basic and acidic residues" evidence="1">
    <location>
        <begin position="151"/>
        <end position="160"/>
    </location>
</feature>
<dbReference type="AlphaFoldDB" id="A0A8I1Y8T0"/>
<comment type="caution">
    <text evidence="2">The sequence shown here is derived from an EMBL/GenBank/DDBJ whole genome shotgun (WGS) entry which is preliminary data.</text>
</comment>
<evidence type="ECO:0000313" key="2">
    <source>
        <dbReference type="EMBL" id="MBP1296989.1"/>
    </source>
</evidence>
<reference evidence="2" key="1">
    <citation type="submission" date="2021-02" db="EMBL/GenBank/DDBJ databases">
        <title>Genomic Encyclopedia of Type Strains, Phase IV (KMG-V): Genome sequencing to study the core and pangenomes of soil and plant-associated prokaryotes.</title>
        <authorList>
            <person name="Whitman W."/>
        </authorList>
    </citation>
    <scope>NUCLEOTIDE SEQUENCE</scope>
    <source>
        <strain evidence="2">USDA 406</strain>
    </source>
</reference>
<sequence>MDAPLPLAPPPGFRKAIPDKVKLQVVIRQDSKCSSCGERLGKLVDTEFDHIPAVQLRCWDPEAKDTVPPSNDVEHIFAKHVDCHAAKTFGSKASKRGSDVTEIARTKRIAKDTEEFRRRMLAKVAPDVEMPREKRPKRAWPKRSFPKRGKHEGTRSRDQEGGAAADG</sequence>
<dbReference type="EMBL" id="JAFICZ010000001">
    <property type="protein sequence ID" value="MBP1296989.1"/>
    <property type="molecule type" value="Genomic_DNA"/>
</dbReference>
<gene>
    <name evidence="2" type="ORF">JOH49_006742</name>
</gene>
<evidence type="ECO:0000313" key="3">
    <source>
        <dbReference type="Proteomes" id="UP000673383"/>
    </source>
</evidence>
<dbReference type="Proteomes" id="UP000673383">
    <property type="component" value="Unassembled WGS sequence"/>
</dbReference>
<evidence type="ECO:0000256" key="1">
    <source>
        <dbReference type="SAM" id="MobiDB-lite"/>
    </source>
</evidence>
<organism evidence="2 3">
    <name type="scientific">Bradyrhizobium elkanii</name>
    <dbReference type="NCBI Taxonomy" id="29448"/>
    <lineage>
        <taxon>Bacteria</taxon>
        <taxon>Pseudomonadati</taxon>
        <taxon>Pseudomonadota</taxon>
        <taxon>Alphaproteobacteria</taxon>
        <taxon>Hyphomicrobiales</taxon>
        <taxon>Nitrobacteraceae</taxon>
        <taxon>Bradyrhizobium</taxon>
    </lineage>
</organism>
<feature type="region of interest" description="Disordered" evidence="1">
    <location>
        <begin position="125"/>
        <end position="167"/>
    </location>
</feature>
<protein>
    <submittedName>
        <fullName evidence="2">Uncharacterized protein</fullName>
    </submittedName>
</protein>
<dbReference type="RefSeq" id="WP_194483225.1">
    <property type="nucleotide sequence ID" value="NZ_JAFICZ010000001.1"/>
</dbReference>
<proteinExistence type="predicted"/>
<name>A0A8I1Y8T0_BRAEL</name>
<feature type="compositionally biased region" description="Basic residues" evidence="1">
    <location>
        <begin position="134"/>
        <end position="150"/>
    </location>
</feature>